<evidence type="ECO:0000256" key="6">
    <source>
        <dbReference type="ARBA" id="ARBA00029347"/>
    </source>
</evidence>
<comment type="function">
    <text evidence="8">Phosphatase which shows a preference for 4'-phosphopantetheine and its oxidatively damaged forms (sulfonate or S-sulfonate), providing strong indirect evidence that the phosphatase activity pre-empts damage in the coenzyme A (CoA) pathway. Hydrolyzing excess 4'-phosphopantetheine could constitute a directed overflow mechanism to prevent its oxidation to the S-sulfonate, sulfonate, or other forms. Hydrolyzing 4'-phosphopantetheine sulfonate or S-sulfonate would forestall their conversion to inactive forms of CoA and acyl carrier protein. May play a role in the physiological regulation of CoA intracellular levels.</text>
</comment>
<dbReference type="InterPro" id="IPR004567">
    <property type="entry name" value="Type_II_PanK"/>
</dbReference>
<dbReference type="Pfam" id="PF01937">
    <property type="entry name" value="ARMT1-like_dom"/>
    <property type="match status" value="1"/>
</dbReference>
<dbReference type="GO" id="GO:0004594">
    <property type="term" value="F:pantothenate kinase activity"/>
    <property type="evidence" value="ECO:0007669"/>
    <property type="project" value="TreeGrafter"/>
</dbReference>
<evidence type="ECO:0000256" key="2">
    <source>
        <dbReference type="ARBA" id="ARBA00011388"/>
    </source>
</evidence>
<evidence type="ECO:0000256" key="8">
    <source>
        <dbReference type="ARBA" id="ARBA00046055"/>
    </source>
</evidence>
<evidence type="ECO:0000313" key="11">
    <source>
        <dbReference type="Proteomes" id="UP001168821"/>
    </source>
</evidence>
<comment type="caution">
    <text evidence="10">The sequence shown here is derived from an EMBL/GenBank/DDBJ whole genome shotgun (WGS) entry which is preliminary data.</text>
</comment>
<comment type="cofactor">
    <cofactor evidence="1">
        <name>Ni(2+)</name>
        <dbReference type="ChEBI" id="CHEBI:49786"/>
    </cofactor>
</comment>
<dbReference type="InterPro" id="IPR002791">
    <property type="entry name" value="ARMT1-like_metal-bd"/>
</dbReference>
<dbReference type="GO" id="GO:0005829">
    <property type="term" value="C:cytosol"/>
    <property type="evidence" value="ECO:0007669"/>
    <property type="project" value="TreeGrafter"/>
</dbReference>
<dbReference type="GO" id="GO:0005634">
    <property type="term" value="C:nucleus"/>
    <property type="evidence" value="ECO:0007669"/>
    <property type="project" value="TreeGrafter"/>
</dbReference>
<dbReference type="Proteomes" id="UP001168821">
    <property type="component" value="Unassembled WGS sequence"/>
</dbReference>
<dbReference type="AlphaFoldDB" id="A0AA38IE16"/>
<evidence type="ECO:0000259" key="9">
    <source>
        <dbReference type="Pfam" id="PF01937"/>
    </source>
</evidence>
<comment type="subunit">
    <text evidence="2">Homodimer. Interacts with PKM.</text>
</comment>
<dbReference type="GO" id="GO:0015937">
    <property type="term" value="P:coenzyme A biosynthetic process"/>
    <property type="evidence" value="ECO:0007669"/>
    <property type="project" value="InterPro"/>
</dbReference>
<dbReference type="GO" id="GO:0005524">
    <property type="term" value="F:ATP binding"/>
    <property type="evidence" value="ECO:0007669"/>
    <property type="project" value="InterPro"/>
</dbReference>
<feature type="domain" description="Damage-control phosphatase ARMT1-like metal-binding" evidence="9">
    <location>
        <begin position="37"/>
        <end position="346"/>
    </location>
</feature>
<evidence type="ECO:0000256" key="3">
    <source>
        <dbReference type="ARBA" id="ARBA00019490"/>
    </source>
</evidence>
<proteinExistence type="predicted"/>
<dbReference type="InterPro" id="IPR036075">
    <property type="entry name" value="ARMT-1-like_metal-bd_sf"/>
</dbReference>
<evidence type="ECO:0000313" key="10">
    <source>
        <dbReference type="EMBL" id="KAJ3654872.1"/>
    </source>
</evidence>
<keyword evidence="11" id="KW-1185">Reference proteome</keyword>
<keyword evidence="4" id="KW-0533">Nickel</keyword>
<dbReference type="PANTHER" id="PTHR12280">
    <property type="entry name" value="PANTOTHENATE KINASE"/>
    <property type="match status" value="1"/>
</dbReference>
<keyword evidence="5" id="KW-0944">Nitration</keyword>
<evidence type="ECO:0000256" key="7">
    <source>
        <dbReference type="ARBA" id="ARBA00032948"/>
    </source>
</evidence>
<comment type="catalytic activity">
    <reaction evidence="6">
        <text>(R)-4'-phospho-S-sulfopantetheine + H2O = (R)-S-sulfopantetheine + phosphate</text>
        <dbReference type="Rhea" id="RHEA:68340"/>
        <dbReference type="ChEBI" id="CHEBI:15377"/>
        <dbReference type="ChEBI" id="CHEBI:43474"/>
        <dbReference type="ChEBI" id="CHEBI:177302"/>
        <dbReference type="ChEBI" id="CHEBI:177303"/>
    </reaction>
    <physiologicalReaction direction="left-to-right" evidence="6">
        <dbReference type="Rhea" id="RHEA:68341"/>
    </physiologicalReaction>
</comment>
<evidence type="ECO:0000256" key="5">
    <source>
        <dbReference type="ARBA" id="ARBA00023074"/>
    </source>
</evidence>
<gene>
    <name evidence="10" type="ORF">Zmor_014027</name>
</gene>
<name>A0AA38IE16_9CUCU</name>
<dbReference type="PANTHER" id="PTHR12280:SF35">
    <property type="entry name" value="4'-PHOSPHOPANTETHEINE PHOSPHATASE"/>
    <property type="match status" value="1"/>
</dbReference>
<evidence type="ECO:0000256" key="4">
    <source>
        <dbReference type="ARBA" id="ARBA00022596"/>
    </source>
</evidence>
<dbReference type="SUPFAM" id="SSF111321">
    <property type="entry name" value="AF1104-like"/>
    <property type="match status" value="1"/>
</dbReference>
<accession>A0AA38IE16</accession>
<evidence type="ECO:0000256" key="1">
    <source>
        <dbReference type="ARBA" id="ARBA00001967"/>
    </source>
</evidence>
<sequence length="357" mass="40210">MDKSENVCPLLKNPSVYNPDTIDLVNDTKERKYWLPCLANMVKKFVGKASFLNPDYPEAAESAEICFQKFHELVVKAVEDPSILEPLSIRTLLEFNEDNLQANNFKDAWYTQKVSESSAALKEFKDRIDFIDSIADFEARWLEIVTGVLAGNVFDWGSTVVADILETSTNFGFTQAMSTIEKRPWFRDNLDNWIDRIKKESYKEAVIFVDNAGVDFILGILPLVREFLKQNTRVILTGNTSPALNDVTYDELKLYSQEAAKNCPIIEKAINTDQLVMVENGQKGPCLDLANLSPELCQVMTSADLVVLEGMGRAVHTNLYAKFTVDSVKLAVLKNEWLAKSLGGQQFSVIFNYETAT</sequence>
<dbReference type="Gene3D" id="3.40.50.10880">
    <property type="entry name" value="Uncharacterised protein PF01937, DUF89, domain 3"/>
    <property type="match status" value="1"/>
</dbReference>
<organism evidence="10 11">
    <name type="scientific">Zophobas morio</name>
    <dbReference type="NCBI Taxonomy" id="2755281"/>
    <lineage>
        <taxon>Eukaryota</taxon>
        <taxon>Metazoa</taxon>
        <taxon>Ecdysozoa</taxon>
        <taxon>Arthropoda</taxon>
        <taxon>Hexapoda</taxon>
        <taxon>Insecta</taxon>
        <taxon>Pterygota</taxon>
        <taxon>Neoptera</taxon>
        <taxon>Endopterygota</taxon>
        <taxon>Coleoptera</taxon>
        <taxon>Polyphaga</taxon>
        <taxon>Cucujiformia</taxon>
        <taxon>Tenebrionidae</taxon>
        <taxon>Zophobas</taxon>
    </lineage>
</organism>
<reference evidence="10" key="1">
    <citation type="journal article" date="2023" name="G3 (Bethesda)">
        <title>Whole genome assemblies of Zophobas morio and Tenebrio molitor.</title>
        <authorList>
            <person name="Kaur S."/>
            <person name="Stinson S.A."/>
            <person name="diCenzo G.C."/>
        </authorList>
    </citation>
    <scope>NUCLEOTIDE SEQUENCE</scope>
    <source>
        <strain evidence="10">QUZm001</strain>
    </source>
</reference>
<dbReference type="EMBL" id="JALNTZ010000004">
    <property type="protein sequence ID" value="KAJ3654872.1"/>
    <property type="molecule type" value="Genomic_DNA"/>
</dbReference>
<protein>
    <recommendedName>
        <fullName evidence="3">4'-phosphopantetheine phosphatase</fullName>
    </recommendedName>
    <alternativeName>
        <fullName evidence="7">Inactive pantothenic acid kinase 4</fullName>
    </alternativeName>
</protein>